<evidence type="ECO:0000313" key="8">
    <source>
        <dbReference type="Proteomes" id="UP000184327"/>
    </source>
</evidence>
<dbReference type="InterPro" id="IPR004839">
    <property type="entry name" value="Aminotransferase_I/II_large"/>
</dbReference>
<proteinExistence type="inferred from homology"/>
<keyword evidence="4" id="KW-0238">DNA-binding</keyword>
<dbReference type="GO" id="GO:0003700">
    <property type="term" value="F:DNA-binding transcription factor activity"/>
    <property type="evidence" value="ECO:0007669"/>
    <property type="project" value="InterPro"/>
</dbReference>
<dbReference type="PROSITE" id="PS50949">
    <property type="entry name" value="HTH_GNTR"/>
    <property type="match status" value="1"/>
</dbReference>
<dbReference type="InterPro" id="IPR015424">
    <property type="entry name" value="PyrdxlP-dep_Trfase"/>
</dbReference>
<evidence type="ECO:0000259" key="6">
    <source>
        <dbReference type="PROSITE" id="PS50949"/>
    </source>
</evidence>
<dbReference type="EMBL" id="FQUZ01000009">
    <property type="protein sequence ID" value="SHE93712.1"/>
    <property type="molecule type" value="Genomic_DNA"/>
</dbReference>
<reference evidence="7 8" key="1">
    <citation type="submission" date="2016-11" db="EMBL/GenBank/DDBJ databases">
        <authorList>
            <person name="Jaros S."/>
            <person name="Januszkiewicz K."/>
            <person name="Wedrychowicz H."/>
        </authorList>
    </citation>
    <scope>NUCLEOTIDE SEQUENCE [LARGE SCALE GENOMIC DNA]</scope>
    <source>
        <strain evidence="7 8">DSM 16112</strain>
    </source>
</reference>
<evidence type="ECO:0000313" key="7">
    <source>
        <dbReference type="EMBL" id="SHE93712.1"/>
    </source>
</evidence>
<dbReference type="Gene3D" id="3.90.1150.10">
    <property type="entry name" value="Aspartate Aminotransferase, domain 1"/>
    <property type="match status" value="1"/>
</dbReference>
<dbReference type="SUPFAM" id="SSF53383">
    <property type="entry name" value="PLP-dependent transferases"/>
    <property type="match status" value="1"/>
</dbReference>
<sequence>MKSLLVDAFEPPQRDSDRTLTEQIVAMMIHRLRTLGLRPGSRLPSIRAMAQHLGVSRFTVIEAYEQLVTQGWLQARQGAGYFVCSRAVPSDQGVLDPRAGSHRLVPDMPQQLNVAWLLNNTLRDVGSGGLSASCQTVCTHHTPRTESSGFVPGSSALLPHQWLDADLLAAAMRSVGRSSCTSVLGYGQPQGYAPLRASMAAHLQSLGIPADPQRNLLLTSGVTHAVDLVLRVLTSPGDAVLVEDPAWFLVFGRLAAAGVRVLGVPRTPEGPDLQVLENLARLHRPRLFIINSAVHNPTGHSLSARSAYAVLKLAEELDFHVFEDDTYGELHPGGAIRLAALDGLQRVLHAGGFSKTLAAGMRVAYMAAAPELIANLTDLKLLSGLTTPELPERVIQQILSSGQYHRHVQRVRSQVDAARHECLRRFAALGLRIEPEPVAGMFLWMDCQQDSEQLARRAAAEGLLLAPGSLFSPAQAPDSHIRFSVAIAQNPQAWAVVERLLR</sequence>
<dbReference type="CDD" id="cd00609">
    <property type="entry name" value="AAT_like"/>
    <property type="match status" value="1"/>
</dbReference>
<feature type="domain" description="HTH gntR-type" evidence="6">
    <location>
        <begin position="18"/>
        <end position="86"/>
    </location>
</feature>
<dbReference type="SMART" id="SM00345">
    <property type="entry name" value="HTH_GNTR"/>
    <property type="match status" value="1"/>
</dbReference>
<dbReference type="AlphaFoldDB" id="A0A1M4XKI7"/>
<accession>A0A1M4XKI7</accession>
<dbReference type="GO" id="GO:0003677">
    <property type="term" value="F:DNA binding"/>
    <property type="evidence" value="ECO:0007669"/>
    <property type="project" value="UniProtKB-KW"/>
</dbReference>
<dbReference type="SUPFAM" id="SSF46785">
    <property type="entry name" value="Winged helix' DNA-binding domain"/>
    <property type="match status" value="1"/>
</dbReference>
<dbReference type="PANTHER" id="PTHR46577:SF2">
    <property type="entry name" value="TRANSCRIPTIONAL REGULATORY PROTEIN"/>
    <property type="match status" value="1"/>
</dbReference>
<keyword evidence="2" id="KW-0663">Pyridoxal phosphate</keyword>
<dbReference type="RefSeq" id="WP_073355481.1">
    <property type="nucleotide sequence ID" value="NZ_FQUZ01000009.1"/>
</dbReference>
<name>A0A1M4XKI7_9BURK</name>
<dbReference type="Pfam" id="PF00155">
    <property type="entry name" value="Aminotran_1_2"/>
    <property type="match status" value="1"/>
</dbReference>
<dbReference type="Proteomes" id="UP000184327">
    <property type="component" value="Unassembled WGS sequence"/>
</dbReference>
<dbReference type="InterPro" id="IPR036390">
    <property type="entry name" value="WH_DNA-bd_sf"/>
</dbReference>
<gene>
    <name evidence="7" type="ORF">SAMN02745117_01080</name>
</gene>
<dbReference type="InterPro" id="IPR015422">
    <property type="entry name" value="PyrdxlP-dep_Trfase_small"/>
</dbReference>
<organism evidence="7 8">
    <name type="scientific">Lampropedia hyalina DSM 16112</name>
    <dbReference type="NCBI Taxonomy" id="1122156"/>
    <lineage>
        <taxon>Bacteria</taxon>
        <taxon>Pseudomonadati</taxon>
        <taxon>Pseudomonadota</taxon>
        <taxon>Betaproteobacteria</taxon>
        <taxon>Burkholderiales</taxon>
        <taxon>Comamonadaceae</taxon>
        <taxon>Lampropedia</taxon>
    </lineage>
</organism>
<dbReference type="InterPro" id="IPR015421">
    <property type="entry name" value="PyrdxlP-dep_Trfase_major"/>
</dbReference>
<dbReference type="CDD" id="cd07377">
    <property type="entry name" value="WHTH_GntR"/>
    <property type="match status" value="1"/>
</dbReference>
<comment type="similarity">
    <text evidence="1">In the C-terminal section; belongs to the class-I pyridoxal-phosphate-dependent aminotransferase family.</text>
</comment>
<dbReference type="GO" id="GO:0030170">
    <property type="term" value="F:pyridoxal phosphate binding"/>
    <property type="evidence" value="ECO:0007669"/>
    <property type="project" value="InterPro"/>
</dbReference>
<dbReference type="Gene3D" id="1.10.10.10">
    <property type="entry name" value="Winged helix-like DNA-binding domain superfamily/Winged helix DNA-binding domain"/>
    <property type="match status" value="1"/>
</dbReference>
<protein>
    <submittedName>
        <fullName evidence="7">Transcriptional regulator, GntR family</fullName>
    </submittedName>
</protein>
<evidence type="ECO:0000256" key="3">
    <source>
        <dbReference type="ARBA" id="ARBA00023015"/>
    </source>
</evidence>
<dbReference type="InterPro" id="IPR000524">
    <property type="entry name" value="Tscrpt_reg_HTH_GntR"/>
</dbReference>
<keyword evidence="3" id="KW-0805">Transcription regulation</keyword>
<evidence type="ECO:0000256" key="4">
    <source>
        <dbReference type="ARBA" id="ARBA00023125"/>
    </source>
</evidence>
<keyword evidence="5" id="KW-0804">Transcription</keyword>
<dbReference type="PRINTS" id="PR00035">
    <property type="entry name" value="HTHGNTR"/>
</dbReference>
<evidence type="ECO:0000256" key="1">
    <source>
        <dbReference type="ARBA" id="ARBA00005384"/>
    </source>
</evidence>
<evidence type="ECO:0000256" key="5">
    <source>
        <dbReference type="ARBA" id="ARBA00023163"/>
    </source>
</evidence>
<evidence type="ECO:0000256" key="2">
    <source>
        <dbReference type="ARBA" id="ARBA00022898"/>
    </source>
</evidence>
<dbReference type="InterPro" id="IPR051446">
    <property type="entry name" value="HTH_trans_reg/aminotransferase"/>
</dbReference>
<dbReference type="Gene3D" id="3.40.640.10">
    <property type="entry name" value="Type I PLP-dependent aspartate aminotransferase-like (Major domain)"/>
    <property type="match status" value="1"/>
</dbReference>
<dbReference type="OrthoDB" id="9804020at2"/>
<keyword evidence="8" id="KW-1185">Reference proteome</keyword>
<dbReference type="PANTHER" id="PTHR46577">
    <property type="entry name" value="HTH-TYPE TRANSCRIPTIONAL REGULATORY PROTEIN GABR"/>
    <property type="match status" value="1"/>
</dbReference>
<dbReference type="STRING" id="1122156.SAMN02745117_01080"/>
<dbReference type="InterPro" id="IPR036388">
    <property type="entry name" value="WH-like_DNA-bd_sf"/>
</dbReference>
<dbReference type="Pfam" id="PF00392">
    <property type="entry name" value="GntR"/>
    <property type="match status" value="1"/>
</dbReference>